<comment type="caution">
    <text evidence="2">The sequence shown here is derived from an EMBL/GenBank/DDBJ whole genome shotgun (WGS) entry which is preliminary data.</text>
</comment>
<sequence length="92" mass="10642">MVRATYDDDEEGSSDEDVAEDYYDGNNKENVADEGMTESFEEHDFDLDEFDYSLNKMSITPKNSFNHMFSRDLQVPMQMPSRIRPSTSPESL</sequence>
<evidence type="ECO:0000256" key="1">
    <source>
        <dbReference type="SAM" id="MobiDB-lite"/>
    </source>
</evidence>
<reference evidence="2 3" key="1">
    <citation type="journal article" date="2024" name="Plant J.">
        <title>Genome sequences and population genomics reveal climatic adaptation and genomic divergence between two closely related sweetgum species.</title>
        <authorList>
            <person name="Xu W.Q."/>
            <person name="Ren C.Q."/>
            <person name="Zhang X.Y."/>
            <person name="Comes H.P."/>
            <person name="Liu X.H."/>
            <person name="Li Y.G."/>
            <person name="Kettle C.J."/>
            <person name="Jalonen R."/>
            <person name="Gaisberger H."/>
            <person name="Ma Y.Z."/>
            <person name="Qiu Y.X."/>
        </authorList>
    </citation>
    <scope>NUCLEOTIDE SEQUENCE [LARGE SCALE GENOMIC DNA]</scope>
    <source>
        <strain evidence="2">Hangzhou</strain>
    </source>
</reference>
<feature type="region of interest" description="Disordered" evidence="1">
    <location>
        <begin position="1"/>
        <end position="33"/>
    </location>
</feature>
<evidence type="ECO:0000313" key="2">
    <source>
        <dbReference type="EMBL" id="KAK9280246.1"/>
    </source>
</evidence>
<keyword evidence="3" id="KW-1185">Reference proteome</keyword>
<organism evidence="2 3">
    <name type="scientific">Liquidambar formosana</name>
    <name type="common">Formosan gum</name>
    <dbReference type="NCBI Taxonomy" id="63359"/>
    <lineage>
        <taxon>Eukaryota</taxon>
        <taxon>Viridiplantae</taxon>
        <taxon>Streptophyta</taxon>
        <taxon>Embryophyta</taxon>
        <taxon>Tracheophyta</taxon>
        <taxon>Spermatophyta</taxon>
        <taxon>Magnoliopsida</taxon>
        <taxon>eudicotyledons</taxon>
        <taxon>Gunneridae</taxon>
        <taxon>Pentapetalae</taxon>
        <taxon>Saxifragales</taxon>
        <taxon>Altingiaceae</taxon>
        <taxon>Liquidambar</taxon>
    </lineage>
</organism>
<name>A0AAP0RR02_LIQFO</name>
<gene>
    <name evidence="2" type="ORF">L1049_013933</name>
</gene>
<dbReference type="AlphaFoldDB" id="A0AAP0RR02"/>
<evidence type="ECO:0000313" key="3">
    <source>
        <dbReference type="Proteomes" id="UP001415857"/>
    </source>
</evidence>
<accession>A0AAP0RR02</accession>
<feature type="compositionally biased region" description="Acidic residues" evidence="1">
    <location>
        <begin position="7"/>
        <end position="23"/>
    </location>
</feature>
<protein>
    <submittedName>
        <fullName evidence="2">Uncharacterized protein</fullName>
    </submittedName>
</protein>
<dbReference type="Proteomes" id="UP001415857">
    <property type="component" value="Unassembled WGS sequence"/>
</dbReference>
<dbReference type="EMBL" id="JBBPBK010000008">
    <property type="protein sequence ID" value="KAK9280246.1"/>
    <property type="molecule type" value="Genomic_DNA"/>
</dbReference>
<proteinExistence type="predicted"/>